<gene>
    <name evidence="2" type="ORF">MNB_SV-6-1460</name>
</gene>
<dbReference type="AlphaFoldDB" id="A0A1W1BCI5"/>
<evidence type="ECO:0000313" key="2">
    <source>
        <dbReference type="EMBL" id="SFV51175.1"/>
    </source>
</evidence>
<name>A0A1W1BCI5_9ZZZZ</name>
<organism evidence="2">
    <name type="scientific">hydrothermal vent metagenome</name>
    <dbReference type="NCBI Taxonomy" id="652676"/>
    <lineage>
        <taxon>unclassified sequences</taxon>
        <taxon>metagenomes</taxon>
        <taxon>ecological metagenomes</taxon>
    </lineage>
</organism>
<feature type="compositionally biased region" description="Low complexity" evidence="1">
    <location>
        <begin position="214"/>
        <end position="249"/>
    </location>
</feature>
<evidence type="ECO:0000256" key="1">
    <source>
        <dbReference type="SAM" id="MobiDB-lite"/>
    </source>
</evidence>
<accession>A0A1W1BCI5</accession>
<protein>
    <submittedName>
        <fullName evidence="2">Chitinase, putative</fullName>
    </submittedName>
</protein>
<dbReference type="EMBL" id="FPHC01000019">
    <property type="protein sequence ID" value="SFV51175.1"/>
    <property type="molecule type" value="Genomic_DNA"/>
</dbReference>
<sequence length="363" mass="38810">MTQYTKKLTGLFVSLLALFFLNACGSTGASSDTKLVGDTTQQTAPYEIDAHQGTTAVVHATTDHDVGTHSWTQVSGPSVELSATDTPTATFSVPTDSTTPIVLQHTHTDPQTGVTTVTTHTVTPIAVPQSTPTPTLTPLIAVVSKPANVYIGTTASLHASAYGGIPPYSYTWTAPNNIVLDIQYPNAPHFKVDASLTVGDTLTFGLVVGDSNGSTVSSSETVTVQPAQKTPPLLPTTPTTPTKPQAPQQEPLKDVPNCNGMMDCFVNGDQLVDCPPEKPYLMQSIIFGDDGSISPSFTCEDFDTCRKKWWQETSDDSACTSIMGKFIQPLYIDQECHYCAVSNNPPIVINKVIDHSQILDLHP</sequence>
<feature type="region of interest" description="Disordered" evidence="1">
    <location>
        <begin position="214"/>
        <end position="253"/>
    </location>
</feature>
<proteinExistence type="predicted"/>
<reference evidence="2" key="1">
    <citation type="submission" date="2016-10" db="EMBL/GenBank/DDBJ databases">
        <authorList>
            <person name="de Groot N.N."/>
        </authorList>
    </citation>
    <scope>NUCLEOTIDE SEQUENCE</scope>
</reference>